<dbReference type="InterPro" id="IPR016181">
    <property type="entry name" value="Acyl_CoA_acyltransferase"/>
</dbReference>
<protein>
    <submittedName>
        <fullName evidence="2">N-alpha-acetyltransferase 50</fullName>
    </submittedName>
</protein>
<dbReference type="AlphaFoldDB" id="A0A1D1Z8Z4"/>
<dbReference type="GO" id="GO:0016747">
    <property type="term" value="F:acyltransferase activity, transferring groups other than amino-acyl groups"/>
    <property type="evidence" value="ECO:0007669"/>
    <property type="project" value="InterPro"/>
</dbReference>
<accession>A0A1D1Z8Z4</accession>
<dbReference type="PANTHER" id="PTHR47426">
    <property type="entry name" value="ACYL-COA N-ACYLTRANSFERASES (NAT) SUPERFAMILY PROTEIN"/>
    <property type="match status" value="1"/>
</dbReference>
<dbReference type="PANTHER" id="PTHR47426:SF4">
    <property type="entry name" value="N-ACETYLTRANSFERASE DOMAIN-CONTAINING PROTEIN"/>
    <property type="match status" value="1"/>
</dbReference>
<dbReference type="CDD" id="cd04301">
    <property type="entry name" value="NAT_SF"/>
    <property type="match status" value="1"/>
</dbReference>
<dbReference type="Gene3D" id="3.40.630.30">
    <property type="match status" value="1"/>
</dbReference>
<keyword evidence="2" id="KW-0808">Transferase</keyword>
<evidence type="ECO:0000313" key="2">
    <source>
        <dbReference type="EMBL" id="JAT63356.1"/>
    </source>
</evidence>
<proteinExistence type="predicted"/>
<evidence type="ECO:0000259" key="1">
    <source>
        <dbReference type="PROSITE" id="PS51186"/>
    </source>
</evidence>
<reference evidence="2" key="1">
    <citation type="submission" date="2015-07" db="EMBL/GenBank/DDBJ databases">
        <title>Transcriptome Assembly of Anthurium amnicola.</title>
        <authorList>
            <person name="Suzuki J."/>
        </authorList>
    </citation>
    <scope>NUCLEOTIDE SEQUENCE</scope>
</reference>
<name>A0A1D1Z8Z4_9ARAE</name>
<dbReference type="EMBL" id="GDJX01004580">
    <property type="protein sequence ID" value="JAT63356.1"/>
    <property type="molecule type" value="Transcribed_RNA"/>
</dbReference>
<gene>
    <name evidence="2" type="primary">Naa50_1</name>
    <name evidence="2" type="ORF">g.41883</name>
</gene>
<dbReference type="InterPro" id="IPR000182">
    <property type="entry name" value="GNAT_dom"/>
</dbReference>
<dbReference type="PROSITE" id="PS51186">
    <property type="entry name" value="GNAT"/>
    <property type="match status" value="1"/>
</dbReference>
<dbReference type="SUPFAM" id="SSF55729">
    <property type="entry name" value="Acyl-CoA N-acyltransferases (Nat)"/>
    <property type="match status" value="1"/>
</dbReference>
<dbReference type="Pfam" id="PF00583">
    <property type="entry name" value="Acetyltransf_1"/>
    <property type="match status" value="1"/>
</dbReference>
<feature type="domain" description="N-acetyltransferase" evidence="1">
    <location>
        <begin position="173"/>
        <end position="311"/>
    </location>
</feature>
<sequence length="311" mass="35350">MFLPKQMVLRGSFIPQFQVVSPRLTRVVVKRGLSRHVSCAARINSSLWETLPTTYCRFKNVGVQCKDSSINIQQSTVPGTSGSKLSELAFDKLQLSDEEICEGLKRAFGRFVARGAVVDEEYWTASWLRAESHWESMSYMRHIDSFKRKYAEQEFYSLKRRCAGREGNMLKCLCIVTVKKEDPNVRRTVLNSVVGTLDLSIRQLLHGEKFPGELKRTCSVLASHDASDTHRYAYIANVCVSKFARRQGIASNMLYLATDIAISSGMKQLFVHVNVDNRSAQELYRKVGFEIVEPAPSPLSKDQRFLMCMEL</sequence>
<organism evidence="2">
    <name type="scientific">Anthurium amnicola</name>
    <dbReference type="NCBI Taxonomy" id="1678845"/>
    <lineage>
        <taxon>Eukaryota</taxon>
        <taxon>Viridiplantae</taxon>
        <taxon>Streptophyta</taxon>
        <taxon>Embryophyta</taxon>
        <taxon>Tracheophyta</taxon>
        <taxon>Spermatophyta</taxon>
        <taxon>Magnoliopsida</taxon>
        <taxon>Liliopsida</taxon>
        <taxon>Araceae</taxon>
        <taxon>Pothoideae</taxon>
        <taxon>Potheae</taxon>
        <taxon>Anthurium</taxon>
    </lineage>
</organism>